<name>A0A397W5Y8_9GLOM</name>
<protein>
    <submittedName>
        <fullName evidence="1">Uncharacterized protein</fullName>
    </submittedName>
</protein>
<comment type="caution">
    <text evidence="1">The sequence shown here is derived from an EMBL/GenBank/DDBJ whole genome shotgun (WGS) entry which is preliminary data.</text>
</comment>
<evidence type="ECO:0000313" key="1">
    <source>
        <dbReference type="EMBL" id="RIB27693.1"/>
    </source>
</evidence>
<accession>A0A397W5Y8</accession>
<dbReference type="Proteomes" id="UP000266673">
    <property type="component" value="Unassembled WGS sequence"/>
</dbReference>
<proteinExistence type="predicted"/>
<reference evidence="1 2" key="1">
    <citation type="submission" date="2018-06" db="EMBL/GenBank/DDBJ databases">
        <title>Comparative genomics reveals the genomic features of Rhizophagus irregularis, R. cerebriforme, R. diaphanum and Gigaspora rosea, and their symbiotic lifestyle signature.</title>
        <authorList>
            <person name="Morin E."/>
            <person name="San Clemente H."/>
            <person name="Chen E.C.H."/>
            <person name="De La Providencia I."/>
            <person name="Hainaut M."/>
            <person name="Kuo A."/>
            <person name="Kohler A."/>
            <person name="Murat C."/>
            <person name="Tang N."/>
            <person name="Roy S."/>
            <person name="Loubradou J."/>
            <person name="Henrissat B."/>
            <person name="Grigoriev I.V."/>
            <person name="Corradi N."/>
            <person name="Roux C."/>
            <person name="Martin F.M."/>
        </authorList>
    </citation>
    <scope>NUCLEOTIDE SEQUENCE [LARGE SCALE GENOMIC DNA]</scope>
    <source>
        <strain evidence="1 2">DAOM 194757</strain>
    </source>
</reference>
<keyword evidence="2" id="KW-1185">Reference proteome</keyword>
<dbReference type="EMBL" id="QKWP01000090">
    <property type="protein sequence ID" value="RIB27693.1"/>
    <property type="molecule type" value="Genomic_DNA"/>
</dbReference>
<gene>
    <name evidence="1" type="ORF">C2G38_2159856</name>
</gene>
<sequence>MWILAGLIVSNRDPELQHQPTSASAVTFNNWFRLHNRQLGTRIIEMDELDIGLRLGCELNARIDELDIEMAEVETWA</sequence>
<dbReference type="AlphaFoldDB" id="A0A397W5Y8"/>
<organism evidence="1 2">
    <name type="scientific">Gigaspora rosea</name>
    <dbReference type="NCBI Taxonomy" id="44941"/>
    <lineage>
        <taxon>Eukaryota</taxon>
        <taxon>Fungi</taxon>
        <taxon>Fungi incertae sedis</taxon>
        <taxon>Mucoromycota</taxon>
        <taxon>Glomeromycotina</taxon>
        <taxon>Glomeromycetes</taxon>
        <taxon>Diversisporales</taxon>
        <taxon>Gigasporaceae</taxon>
        <taxon>Gigaspora</taxon>
    </lineage>
</organism>
<evidence type="ECO:0000313" key="2">
    <source>
        <dbReference type="Proteomes" id="UP000266673"/>
    </source>
</evidence>